<feature type="signal peptide" evidence="5">
    <location>
        <begin position="1"/>
        <end position="19"/>
    </location>
</feature>
<comment type="similarity">
    <text evidence="2 4">Belongs to the bacterial solute-binding protein 3 family.</text>
</comment>
<gene>
    <name evidence="7" type="ORF">Q2362_03035</name>
</gene>
<keyword evidence="8" id="KW-1185">Reference proteome</keyword>
<proteinExistence type="inferred from homology"/>
<evidence type="ECO:0000313" key="8">
    <source>
        <dbReference type="Proteomes" id="UP001171111"/>
    </source>
</evidence>
<evidence type="ECO:0000256" key="5">
    <source>
        <dbReference type="SAM" id="SignalP"/>
    </source>
</evidence>
<evidence type="ECO:0000256" key="1">
    <source>
        <dbReference type="ARBA" id="ARBA00004196"/>
    </source>
</evidence>
<evidence type="ECO:0000256" key="2">
    <source>
        <dbReference type="ARBA" id="ARBA00010333"/>
    </source>
</evidence>
<keyword evidence="3 5" id="KW-0732">Signal</keyword>
<dbReference type="SMART" id="SM00062">
    <property type="entry name" value="PBPb"/>
    <property type="match status" value="1"/>
</dbReference>
<comment type="subcellular location">
    <subcellularLocation>
        <location evidence="1">Cell envelope</location>
    </subcellularLocation>
</comment>
<evidence type="ECO:0000313" key="7">
    <source>
        <dbReference type="EMBL" id="MDO2409075.1"/>
    </source>
</evidence>
<dbReference type="Proteomes" id="UP001171111">
    <property type="component" value="Unassembled WGS sequence"/>
</dbReference>
<name>A0ABT8T750_9BACT</name>
<dbReference type="PANTHER" id="PTHR35936">
    <property type="entry name" value="MEMBRANE-BOUND LYTIC MUREIN TRANSGLYCOSYLASE F"/>
    <property type="match status" value="1"/>
</dbReference>
<dbReference type="Gene3D" id="3.40.190.10">
    <property type="entry name" value="Periplasmic binding protein-like II"/>
    <property type="match status" value="2"/>
</dbReference>
<dbReference type="SUPFAM" id="SSF53850">
    <property type="entry name" value="Periplasmic binding protein-like II"/>
    <property type="match status" value="1"/>
</dbReference>
<feature type="chain" id="PRO_5046273083" evidence="5">
    <location>
        <begin position="20"/>
        <end position="249"/>
    </location>
</feature>
<sequence>MKKFLALSFAALTALSAASLDEIKKAGVIKIATEGVYKPYSYHDESNALVGYDVEIARAVAEKIGVKVQFIEAPWDALLASFDAGKSDAMFNQVTIKDERKKKYDFSTPYTAVYPAVVVKEENNSIKSKADVKGKKGASSATSVYGTTLSEWGAQVQTVSGFNQAVELVLAGRAELLMNDDVTFYDFIKNKKVPLKIAFKGQEPMLSAAIVAKGNTELLSAINAALDELFKDGTIAKISQKYFGKDISK</sequence>
<evidence type="ECO:0000256" key="3">
    <source>
        <dbReference type="ARBA" id="ARBA00022729"/>
    </source>
</evidence>
<dbReference type="EMBL" id="JAULJQ010000003">
    <property type="protein sequence ID" value="MDO2409075.1"/>
    <property type="molecule type" value="Genomic_DNA"/>
</dbReference>
<dbReference type="Pfam" id="PF00497">
    <property type="entry name" value="SBP_bac_3"/>
    <property type="match status" value="1"/>
</dbReference>
<evidence type="ECO:0000259" key="6">
    <source>
        <dbReference type="SMART" id="SM00062"/>
    </source>
</evidence>
<dbReference type="PROSITE" id="PS01039">
    <property type="entry name" value="SBP_BACTERIAL_3"/>
    <property type="match status" value="1"/>
</dbReference>
<dbReference type="InterPro" id="IPR001638">
    <property type="entry name" value="Solute-binding_3/MltF_N"/>
</dbReference>
<feature type="domain" description="Solute-binding protein family 3/N-terminal" evidence="6">
    <location>
        <begin position="28"/>
        <end position="246"/>
    </location>
</feature>
<reference evidence="7 8" key="1">
    <citation type="submission" date="2023-06" db="EMBL/GenBank/DDBJ databases">
        <title>Campylobacter magnum sp. nov., isolated from cecal contents of domestic pigs (Sus scrofa domesticus).</title>
        <authorList>
            <person name="Papic B."/>
            <person name="Gruntar I."/>
        </authorList>
    </citation>
    <scope>NUCLEOTIDE SEQUENCE [LARGE SCALE GENOMIC DNA]</scope>
    <source>
        <strain evidence="8">34484-21</strain>
    </source>
</reference>
<organism evidence="7 8">
    <name type="scientific">Campylobacter magnus</name>
    <dbReference type="NCBI Taxonomy" id="3026462"/>
    <lineage>
        <taxon>Bacteria</taxon>
        <taxon>Pseudomonadati</taxon>
        <taxon>Campylobacterota</taxon>
        <taxon>Epsilonproteobacteria</taxon>
        <taxon>Campylobacterales</taxon>
        <taxon>Campylobacteraceae</taxon>
        <taxon>Campylobacter</taxon>
    </lineage>
</organism>
<evidence type="ECO:0000256" key="4">
    <source>
        <dbReference type="RuleBase" id="RU003744"/>
    </source>
</evidence>
<dbReference type="RefSeq" id="WP_302243894.1">
    <property type="nucleotide sequence ID" value="NZ_JAULJQ010000003.1"/>
</dbReference>
<dbReference type="PANTHER" id="PTHR35936:SF34">
    <property type="entry name" value="ABC TRANSPORTER EXTRACELLULAR-BINDING PROTEIN YCKB-RELATED"/>
    <property type="match status" value="1"/>
</dbReference>
<comment type="caution">
    <text evidence="7">The sequence shown here is derived from an EMBL/GenBank/DDBJ whole genome shotgun (WGS) entry which is preliminary data.</text>
</comment>
<dbReference type="InterPro" id="IPR018313">
    <property type="entry name" value="SBP_3_CS"/>
</dbReference>
<accession>A0ABT8T750</accession>
<protein>
    <submittedName>
        <fullName evidence="7">Transporter substrate-binding domain-containing protein</fullName>
    </submittedName>
</protein>